<dbReference type="InterPro" id="IPR018300">
    <property type="entry name" value="Aminotrans_IV_CS"/>
</dbReference>
<dbReference type="GO" id="GO:0005829">
    <property type="term" value="C:cytosol"/>
    <property type="evidence" value="ECO:0007669"/>
    <property type="project" value="TreeGrafter"/>
</dbReference>
<dbReference type="InterPro" id="IPR036038">
    <property type="entry name" value="Aminotransferase-like"/>
</dbReference>
<keyword evidence="4" id="KW-0289">Folate biosynthesis</keyword>
<dbReference type="InterPro" id="IPR043131">
    <property type="entry name" value="BCAT-like_N"/>
</dbReference>
<evidence type="ECO:0000313" key="13">
    <source>
        <dbReference type="EMBL" id="SEL25533.1"/>
    </source>
</evidence>
<dbReference type="EMBL" id="FOAA01000012">
    <property type="protein sequence ID" value="SEL25533.1"/>
    <property type="molecule type" value="Genomic_DNA"/>
</dbReference>
<keyword evidence="3 12" id="KW-0663">Pyridoxal phosphate</keyword>
<reference evidence="14" key="1">
    <citation type="submission" date="2016-10" db="EMBL/GenBank/DDBJ databases">
        <authorList>
            <person name="Varghese N."/>
            <person name="Submissions S."/>
        </authorList>
    </citation>
    <scope>NUCLEOTIDE SEQUENCE [LARGE SCALE GENOMIC DNA]</scope>
    <source>
        <strain evidence="14">DSM 241</strain>
    </source>
</reference>
<dbReference type="Proteomes" id="UP000199256">
    <property type="component" value="Unassembled WGS sequence"/>
</dbReference>
<evidence type="ECO:0000256" key="5">
    <source>
        <dbReference type="ARBA" id="ARBA00035633"/>
    </source>
</evidence>
<dbReference type="AlphaFoldDB" id="A0A1H7NPS5"/>
<dbReference type="InterPro" id="IPR043132">
    <property type="entry name" value="BCAT-like_C"/>
</dbReference>
<dbReference type="CDD" id="cd01558">
    <property type="entry name" value="D-AAT_like"/>
    <property type="match status" value="1"/>
</dbReference>
<dbReference type="PROSITE" id="PS00770">
    <property type="entry name" value="AA_TRANSFER_CLASS_4"/>
    <property type="match status" value="1"/>
</dbReference>
<dbReference type="EC" id="4.1.3.38" evidence="6"/>
<dbReference type="SUPFAM" id="SSF56752">
    <property type="entry name" value="D-aminoacid aminotransferase-like PLP-dependent enzymes"/>
    <property type="match status" value="1"/>
</dbReference>
<gene>
    <name evidence="13" type="ORF">SAMN05444515_11259</name>
</gene>
<dbReference type="PANTHER" id="PTHR42743">
    <property type="entry name" value="AMINO-ACID AMINOTRANSFERASE"/>
    <property type="match status" value="1"/>
</dbReference>
<sequence length="288" mass="31408">MSESKIIYLNGEFLPEEGARVSVLDRGFLFGDGVYEVIPVFGGRPLRLAEHLDRLAHSLAETRIPDPLSRQGWTALFDELLSHNPGGDRSIYVQVTRGVAPREHAFPEAITPTVMAMVNPIRPLGDQVLAQGVAAVVIPDHRWARCDIKAITLLANVLARQEAVDSGATEAILVRNGLATEGAASNLFLVADGVIVTPPKDHSLLGGITRDLVVELAEANGLPVMETRIPEDSLQGAEEIWLTSSTREILPVTRLDGRRVGHGQPGPVWQRVHALYQDYKAHLRQEAP</sequence>
<dbReference type="Gene3D" id="3.20.10.10">
    <property type="entry name" value="D-amino Acid Aminotransferase, subunit A, domain 2"/>
    <property type="match status" value="1"/>
</dbReference>
<evidence type="ECO:0000256" key="4">
    <source>
        <dbReference type="ARBA" id="ARBA00022909"/>
    </source>
</evidence>
<evidence type="ECO:0000256" key="2">
    <source>
        <dbReference type="ARBA" id="ARBA00009320"/>
    </source>
</evidence>
<proteinExistence type="inferred from homology"/>
<evidence type="ECO:0000256" key="6">
    <source>
        <dbReference type="ARBA" id="ARBA00035676"/>
    </source>
</evidence>
<evidence type="ECO:0000256" key="7">
    <source>
        <dbReference type="ARBA" id="ARBA00049529"/>
    </source>
</evidence>
<evidence type="ECO:0000256" key="1">
    <source>
        <dbReference type="ARBA" id="ARBA00001933"/>
    </source>
</evidence>
<accession>A0A1H7NPS5</accession>
<protein>
    <recommendedName>
        <fullName evidence="9">Aminodeoxychorismate lyase</fullName>
        <ecNumber evidence="6">4.1.3.38</ecNumber>
    </recommendedName>
    <alternativeName>
        <fullName evidence="10">4-amino-4-deoxychorismate lyase</fullName>
    </alternativeName>
</protein>
<comment type="function">
    <text evidence="8">Involved in the biosynthesis of p-aminobenzoate (PABA), a precursor of tetrahydrofolate. Converts 4-amino-4-deoxychorismate into 4-aminobenzoate (PABA) and pyruvate.</text>
</comment>
<dbReference type="Gene3D" id="3.30.470.10">
    <property type="match status" value="1"/>
</dbReference>
<dbReference type="GO" id="GO:0008652">
    <property type="term" value="P:amino acid biosynthetic process"/>
    <property type="evidence" value="ECO:0007669"/>
    <property type="project" value="UniProtKB-ARBA"/>
</dbReference>
<dbReference type="PANTHER" id="PTHR42743:SF10">
    <property type="entry name" value="D-ALANINE AMINOTRANSFERASE"/>
    <property type="match status" value="1"/>
</dbReference>
<dbReference type="Pfam" id="PF01063">
    <property type="entry name" value="Aminotran_4"/>
    <property type="match status" value="1"/>
</dbReference>
<evidence type="ECO:0000256" key="10">
    <source>
        <dbReference type="ARBA" id="ARBA00080135"/>
    </source>
</evidence>
<comment type="pathway">
    <text evidence="5">Cofactor biosynthesis; tetrahydrofolate biosynthesis; 4-aminobenzoate from chorismate: step 2/2.</text>
</comment>
<evidence type="ECO:0000256" key="11">
    <source>
        <dbReference type="RuleBase" id="RU004106"/>
    </source>
</evidence>
<dbReference type="InterPro" id="IPR001544">
    <property type="entry name" value="Aminotrans_IV"/>
</dbReference>
<dbReference type="GO" id="GO:0008696">
    <property type="term" value="F:4-amino-4-deoxychorismate lyase activity"/>
    <property type="evidence" value="ECO:0007669"/>
    <property type="project" value="UniProtKB-EC"/>
</dbReference>
<evidence type="ECO:0000256" key="3">
    <source>
        <dbReference type="ARBA" id="ARBA00022898"/>
    </source>
</evidence>
<evidence type="ECO:0000256" key="12">
    <source>
        <dbReference type="RuleBase" id="RU004516"/>
    </source>
</evidence>
<keyword evidence="14" id="KW-1185">Reference proteome</keyword>
<evidence type="ECO:0000256" key="9">
    <source>
        <dbReference type="ARBA" id="ARBA00069174"/>
    </source>
</evidence>
<evidence type="ECO:0000313" key="14">
    <source>
        <dbReference type="Proteomes" id="UP000199256"/>
    </source>
</evidence>
<dbReference type="InterPro" id="IPR050571">
    <property type="entry name" value="Class-IV_PLP-Dep_Aminotrnsfr"/>
</dbReference>
<comment type="cofactor">
    <cofactor evidence="1 12">
        <name>pyridoxal 5'-phosphate</name>
        <dbReference type="ChEBI" id="CHEBI:597326"/>
    </cofactor>
</comment>
<comment type="catalytic activity">
    <reaction evidence="7">
        <text>4-amino-4-deoxychorismate = 4-aminobenzoate + pyruvate + H(+)</text>
        <dbReference type="Rhea" id="RHEA:16201"/>
        <dbReference type="ChEBI" id="CHEBI:15361"/>
        <dbReference type="ChEBI" id="CHEBI:15378"/>
        <dbReference type="ChEBI" id="CHEBI:17836"/>
        <dbReference type="ChEBI" id="CHEBI:58406"/>
        <dbReference type="EC" id="4.1.3.38"/>
    </reaction>
</comment>
<comment type="similarity">
    <text evidence="2 11">Belongs to the class-IV pyridoxal-phosphate-dependent aminotransferase family.</text>
</comment>
<organism evidence="13 14">
    <name type="scientific">Ectothiorhodospira marina</name>
    <dbReference type="NCBI Taxonomy" id="1396821"/>
    <lineage>
        <taxon>Bacteria</taxon>
        <taxon>Pseudomonadati</taxon>
        <taxon>Pseudomonadota</taxon>
        <taxon>Gammaproteobacteria</taxon>
        <taxon>Chromatiales</taxon>
        <taxon>Ectothiorhodospiraceae</taxon>
        <taxon>Ectothiorhodospira</taxon>
    </lineage>
</organism>
<dbReference type="GO" id="GO:0046656">
    <property type="term" value="P:folic acid biosynthetic process"/>
    <property type="evidence" value="ECO:0007669"/>
    <property type="project" value="UniProtKB-KW"/>
</dbReference>
<dbReference type="FunFam" id="3.20.10.10:FF:000002">
    <property type="entry name" value="D-alanine aminotransferase"/>
    <property type="match status" value="1"/>
</dbReference>
<dbReference type="STRING" id="1396821.SAMN05444515_11259"/>
<evidence type="ECO:0000256" key="8">
    <source>
        <dbReference type="ARBA" id="ARBA00054027"/>
    </source>
</evidence>
<name>A0A1H7NPS5_9GAMM</name>